<dbReference type="PROSITE" id="PS50297">
    <property type="entry name" value="ANK_REP_REGION"/>
    <property type="match status" value="3"/>
</dbReference>
<dbReference type="Proteomes" id="UP000292452">
    <property type="component" value="Unassembled WGS sequence"/>
</dbReference>
<dbReference type="InterPro" id="IPR002110">
    <property type="entry name" value="Ankyrin_rpt"/>
</dbReference>
<keyword evidence="1" id="KW-0677">Repeat</keyword>
<dbReference type="AlphaFoldDB" id="A0A4V6MU34"/>
<feature type="repeat" description="ANK" evidence="3">
    <location>
        <begin position="103"/>
        <end position="138"/>
    </location>
</feature>
<comment type="caution">
    <text evidence="6">The sequence shown here is derived from an EMBL/GenBank/DDBJ whole genome shotgun (WGS) entry which is preliminary data.</text>
</comment>
<sequence>MDMVDQLAQAASNGDAAAAGRLLKKGVVVDALNSDRCTALELAVRRGHSDVVCLLIGAGADLEQQAGEYRELTLLCLAALQGHTAVVGALLDAGAHPEARSRIGHVPLVLAATAGGEGDPQTVDLLLDRGADINVVMKDRTPLDWAAGFGQVQMVRQLLDRGATPTVKSLTIARDQAERRPGNRQKYERIIDALHAAGVTTGTDHSIRHPCAQQDGREAENQA</sequence>
<dbReference type="Gene3D" id="1.25.40.20">
    <property type="entry name" value="Ankyrin repeat-containing domain"/>
    <property type="match status" value="1"/>
</dbReference>
<reference evidence="6 7" key="1">
    <citation type="submission" date="2019-02" db="EMBL/GenBank/DDBJ databases">
        <title>Draft Genome Sequence of Streptomyces sp. AM-2504, identified by 16S rRNA comparative analysis as a Streptomyces Kasugaensis strain.</title>
        <authorList>
            <person name="Napolioni V."/>
            <person name="Giuliodori A.M."/>
            <person name="Spurio R."/>
            <person name="Fabbretti A."/>
        </authorList>
    </citation>
    <scope>NUCLEOTIDE SEQUENCE [LARGE SCALE GENOMIC DNA]</scope>
    <source>
        <strain evidence="6 7">AM-2504</strain>
    </source>
</reference>
<organism evidence="6 7">
    <name type="scientific">Streptomyces kasugaensis</name>
    <dbReference type="NCBI Taxonomy" id="1946"/>
    <lineage>
        <taxon>Bacteria</taxon>
        <taxon>Bacillati</taxon>
        <taxon>Actinomycetota</taxon>
        <taxon>Actinomycetes</taxon>
        <taxon>Kitasatosporales</taxon>
        <taxon>Streptomycetaceae</taxon>
        <taxon>Streptomyces</taxon>
    </lineage>
</organism>
<feature type="domain" description="Peptidase A2" evidence="5">
    <location>
        <begin position="123"/>
        <end position="145"/>
    </location>
</feature>
<keyword evidence="7" id="KW-1185">Reference proteome</keyword>
<feature type="repeat" description="ANK" evidence="3">
    <location>
        <begin position="138"/>
        <end position="170"/>
    </location>
</feature>
<dbReference type="PROSITE" id="PS50175">
    <property type="entry name" value="ASP_PROT_RETROV"/>
    <property type="match status" value="1"/>
</dbReference>
<evidence type="ECO:0000259" key="5">
    <source>
        <dbReference type="PROSITE" id="PS50175"/>
    </source>
</evidence>
<dbReference type="EMBL" id="SIXH01000073">
    <property type="protein sequence ID" value="TBO59621.1"/>
    <property type="molecule type" value="Genomic_DNA"/>
</dbReference>
<keyword evidence="2 3" id="KW-0040">ANK repeat</keyword>
<dbReference type="InterPro" id="IPR036770">
    <property type="entry name" value="Ankyrin_rpt-contain_sf"/>
</dbReference>
<feature type="region of interest" description="Disordered" evidence="4">
    <location>
        <begin position="201"/>
        <end position="223"/>
    </location>
</feature>
<dbReference type="GO" id="GO:0006508">
    <property type="term" value="P:proteolysis"/>
    <property type="evidence" value="ECO:0007669"/>
    <property type="project" value="InterPro"/>
</dbReference>
<protein>
    <submittedName>
        <fullName evidence="6">Ankyrin repeat domain-containing protein</fullName>
    </submittedName>
</protein>
<evidence type="ECO:0000256" key="1">
    <source>
        <dbReference type="ARBA" id="ARBA00022737"/>
    </source>
</evidence>
<name>A0A4V6MU34_STRKA</name>
<accession>A0A4V6MU34</accession>
<dbReference type="PANTHER" id="PTHR24171:SF8">
    <property type="entry name" value="BRCA1-ASSOCIATED RING DOMAIN PROTEIN 1"/>
    <property type="match status" value="1"/>
</dbReference>
<dbReference type="PROSITE" id="PS50088">
    <property type="entry name" value="ANK_REPEAT"/>
    <property type="match status" value="4"/>
</dbReference>
<gene>
    <name evidence="6" type="ORF">EYS09_11025</name>
</gene>
<evidence type="ECO:0000256" key="3">
    <source>
        <dbReference type="PROSITE-ProRule" id="PRU00023"/>
    </source>
</evidence>
<evidence type="ECO:0000256" key="4">
    <source>
        <dbReference type="SAM" id="MobiDB-lite"/>
    </source>
</evidence>
<feature type="repeat" description="ANK" evidence="3">
    <location>
        <begin position="35"/>
        <end position="67"/>
    </location>
</feature>
<evidence type="ECO:0000313" key="7">
    <source>
        <dbReference type="Proteomes" id="UP000292452"/>
    </source>
</evidence>
<evidence type="ECO:0000256" key="2">
    <source>
        <dbReference type="ARBA" id="ARBA00023043"/>
    </source>
</evidence>
<dbReference type="SUPFAM" id="SSF48403">
    <property type="entry name" value="Ankyrin repeat"/>
    <property type="match status" value="1"/>
</dbReference>
<dbReference type="RefSeq" id="WP_131123083.1">
    <property type="nucleotide sequence ID" value="NZ_SIXH01000073.1"/>
</dbReference>
<dbReference type="PANTHER" id="PTHR24171">
    <property type="entry name" value="ANKYRIN REPEAT DOMAIN-CONTAINING PROTEIN 39-RELATED"/>
    <property type="match status" value="1"/>
</dbReference>
<dbReference type="SMART" id="SM00248">
    <property type="entry name" value="ANK"/>
    <property type="match status" value="5"/>
</dbReference>
<dbReference type="InterPro" id="IPR001995">
    <property type="entry name" value="Peptidase_A2_cat"/>
</dbReference>
<dbReference type="GO" id="GO:0004842">
    <property type="term" value="F:ubiquitin-protein transferase activity"/>
    <property type="evidence" value="ECO:0007669"/>
    <property type="project" value="TreeGrafter"/>
</dbReference>
<dbReference type="GO" id="GO:0004190">
    <property type="term" value="F:aspartic-type endopeptidase activity"/>
    <property type="evidence" value="ECO:0007669"/>
    <property type="project" value="InterPro"/>
</dbReference>
<evidence type="ECO:0000313" key="6">
    <source>
        <dbReference type="EMBL" id="TBO59621.1"/>
    </source>
</evidence>
<dbReference type="GO" id="GO:0085020">
    <property type="term" value="P:protein K6-linked ubiquitination"/>
    <property type="evidence" value="ECO:0007669"/>
    <property type="project" value="TreeGrafter"/>
</dbReference>
<dbReference type="Pfam" id="PF12796">
    <property type="entry name" value="Ank_2"/>
    <property type="match status" value="2"/>
</dbReference>
<proteinExistence type="predicted"/>
<feature type="repeat" description="ANK" evidence="3">
    <location>
        <begin position="70"/>
        <end position="102"/>
    </location>
</feature>